<dbReference type="GO" id="GO:0016491">
    <property type="term" value="F:oxidoreductase activity"/>
    <property type="evidence" value="ECO:0007669"/>
    <property type="project" value="InterPro"/>
</dbReference>
<gene>
    <name evidence="2" type="primary">LOC117567332</name>
</gene>
<dbReference type="GeneID" id="117567332"/>
<dbReference type="Pfam" id="PF07368">
    <property type="entry name" value="DUF1487"/>
    <property type="match status" value="1"/>
</dbReference>
<name>A0A6P8WHH3_DROAB</name>
<dbReference type="PANTHER" id="PTHR21644">
    <property type="entry name" value="AT02555P-RELATED"/>
    <property type="match status" value="1"/>
</dbReference>
<dbReference type="Proteomes" id="UP000515160">
    <property type="component" value="Chromosome X"/>
</dbReference>
<dbReference type="AlphaFoldDB" id="A0A6P8WHH3"/>
<dbReference type="InterPro" id="IPR009961">
    <property type="entry name" value="DUF1487"/>
</dbReference>
<reference evidence="2" key="1">
    <citation type="submission" date="2025-08" db="UniProtKB">
        <authorList>
            <consortium name="RefSeq"/>
        </authorList>
    </citation>
    <scope>IDENTIFICATION</scope>
    <source>
        <strain evidence="2">15112-1751.03</strain>
        <tissue evidence="2">Whole Adult</tissue>
    </source>
</reference>
<protein>
    <submittedName>
        <fullName evidence="2">Uncharacterized protein LOC117567332</fullName>
    </submittedName>
</protein>
<dbReference type="PANTHER" id="PTHR21644:SF0">
    <property type="entry name" value="AT02555P-RELATED"/>
    <property type="match status" value="1"/>
</dbReference>
<evidence type="ECO:0000313" key="1">
    <source>
        <dbReference type="Proteomes" id="UP000515160"/>
    </source>
</evidence>
<dbReference type="SUPFAM" id="SSF53720">
    <property type="entry name" value="ALDH-like"/>
    <property type="match status" value="1"/>
</dbReference>
<evidence type="ECO:0000313" key="2">
    <source>
        <dbReference type="RefSeq" id="XP_034103141.1"/>
    </source>
</evidence>
<sequence>MARMPYTWRQPAYPGDESDKRWIDPSLIVLCQNANVDGALPSLLDTLYEPIGRNLVASVFVHETLREEFMTKVRAGMTVMHRQVMRHALYQKALQRVECLGAETVTLLQPDDIGFEYSMVDGSPIIVCDFSQSYFSTQHPSTVVTLHTFRHSQELAELVAKEKLPFASATIWCPKMSAAYEIALFLDVSAVYINCADVSLLPIAEQHRNAEPFALLQGQHHYEVHMLSGRPKAIVFPAPLSEHLLAKK</sequence>
<accession>A0A6P8WHH3</accession>
<dbReference type="OrthoDB" id="7836149at2759"/>
<dbReference type="InterPro" id="IPR016161">
    <property type="entry name" value="Ald_DH/histidinol_DH"/>
</dbReference>
<proteinExistence type="predicted"/>
<keyword evidence="1" id="KW-1185">Reference proteome</keyword>
<organism evidence="1 2">
    <name type="scientific">Drosophila albomicans</name>
    <name type="common">Fruit fly</name>
    <dbReference type="NCBI Taxonomy" id="7291"/>
    <lineage>
        <taxon>Eukaryota</taxon>
        <taxon>Metazoa</taxon>
        <taxon>Ecdysozoa</taxon>
        <taxon>Arthropoda</taxon>
        <taxon>Hexapoda</taxon>
        <taxon>Insecta</taxon>
        <taxon>Pterygota</taxon>
        <taxon>Neoptera</taxon>
        <taxon>Endopterygota</taxon>
        <taxon>Diptera</taxon>
        <taxon>Brachycera</taxon>
        <taxon>Muscomorpha</taxon>
        <taxon>Ephydroidea</taxon>
        <taxon>Drosophilidae</taxon>
        <taxon>Drosophila</taxon>
    </lineage>
</organism>
<dbReference type="RefSeq" id="XP_034103141.1">
    <property type="nucleotide sequence ID" value="XM_034247250.2"/>
</dbReference>